<dbReference type="EMBL" id="BSQG01000012">
    <property type="protein sequence ID" value="GLU50253.1"/>
    <property type="molecule type" value="Genomic_DNA"/>
</dbReference>
<feature type="region of interest" description="Disordered" evidence="1">
    <location>
        <begin position="1"/>
        <end position="57"/>
    </location>
</feature>
<organism evidence="2 3">
    <name type="scientific">Nocardiopsis ansamitocini</name>
    <dbReference type="NCBI Taxonomy" id="1670832"/>
    <lineage>
        <taxon>Bacteria</taxon>
        <taxon>Bacillati</taxon>
        <taxon>Actinomycetota</taxon>
        <taxon>Actinomycetes</taxon>
        <taxon>Streptosporangiales</taxon>
        <taxon>Nocardiopsidaceae</taxon>
        <taxon>Nocardiopsis</taxon>
    </lineage>
</organism>
<sequence>MLGGRIAGAVGSRAMPWSRNTVNRIQPRPPVRPPTRPSAQTSPVARVPPDSGNPIPAGTEILLGPPRAHAAARVAGQS</sequence>
<accession>A0A9W6UL33</accession>
<protein>
    <submittedName>
        <fullName evidence="2">Uncharacterized protein</fullName>
    </submittedName>
</protein>
<evidence type="ECO:0000313" key="3">
    <source>
        <dbReference type="Proteomes" id="UP001165092"/>
    </source>
</evidence>
<proteinExistence type="predicted"/>
<keyword evidence="3" id="KW-1185">Reference proteome</keyword>
<reference evidence="2" key="1">
    <citation type="submission" date="2023-02" db="EMBL/GenBank/DDBJ databases">
        <title>Nocardiopsis ansamitocini NBRC 112285.</title>
        <authorList>
            <person name="Ichikawa N."/>
            <person name="Sato H."/>
            <person name="Tonouchi N."/>
        </authorList>
    </citation>
    <scope>NUCLEOTIDE SEQUENCE</scope>
    <source>
        <strain evidence="2">NBRC 112285</strain>
    </source>
</reference>
<comment type="caution">
    <text evidence="2">The sequence shown here is derived from an EMBL/GenBank/DDBJ whole genome shotgun (WGS) entry which is preliminary data.</text>
</comment>
<feature type="compositionally biased region" description="Pro residues" evidence="1">
    <location>
        <begin position="27"/>
        <end position="36"/>
    </location>
</feature>
<dbReference type="AlphaFoldDB" id="A0A9W6UL33"/>
<dbReference type="Proteomes" id="UP001165092">
    <property type="component" value="Unassembled WGS sequence"/>
</dbReference>
<evidence type="ECO:0000313" key="2">
    <source>
        <dbReference type="EMBL" id="GLU50253.1"/>
    </source>
</evidence>
<gene>
    <name evidence="2" type="ORF">Nans01_46040</name>
</gene>
<name>A0A9W6UL33_9ACTN</name>
<evidence type="ECO:0000256" key="1">
    <source>
        <dbReference type="SAM" id="MobiDB-lite"/>
    </source>
</evidence>